<dbReference type="InterPro" id="IPR000719">
    <property type="entry name" value="Prot_kinase_dom"/>
</dbReference>
<dbReference type="PROSITE" id="PS00108">
    <property type="entry name" value="PROTEIN_KINASE_ST"/>
    <property type="match status" value="1"/>
</dbReference>
<evidence type="ECO:0000313" key="3">
    <source>
        <dbReference type="EMBL" id="KEQ79008.1"/>
    </source>
</evidence>
<evidence type="ECO:0000313" key="4">
    <source>
        <dbReference type="Proteomes" id="UP000030706"/>
    </source>
</evidence>
<evidence type="ECO:0000259" key="2">
    <source>
        <dbReference type="PROSITE" id="PS50011"/>
    </source>
</evidence>
<dbReference type="Gene3D" id="1.10.510.10">
    <property type="entry name" value="Transferase(Phosphotransferase) domain 1"/>
    <property type="match status" value="1"/>
</dbReference>
<dbReference type="AlphaFoldDB" id="A0A074X0R5"/>
<dbReference type="InterPro" id="IPR011009">
    <property type="entry name" value="Kinase-like_dom_sf"/>
</dbReference>
<reference evidence="3 4" key="1">
    <citation type="journal article" date="2014" name="BMC Genomics">
        <title>Genome sequencing of four Aureobasidium pullulans varieties: biotechnological potential, stress tolerance, and description of new species.</title>
        <authorList>
            <person name="Gostin Ar C."/>
            <person name="Ohm R.A."/>
            <person name="Kogej T."/>
            <person name="Sonjak S."/>
            <person name="Turk M."/>
            <person name="Zajc J."/>
            <person name="Zalar P."/>
            <person name="Grube M."/>
            <person name="Sun H."/>
            <person name="Han J."/>
            <person name="Sharma A."/>
            <person name="Chiniquy J."/>
            <person name="Ngan C.Y."/>
            <person name="Lipzen A."/>
            <person name="Barry K."/>
            <person name="Grigoriev I.V."/>
            <person name="Gunde-Cimerman N."/>
        </authorList>
    </citation>
    <scope>NUCLEOTIDE SEQUENCE [LARGE SCALE GENOMIC DNA]</scope>
    <source>
        <strain evidence="3 4">EXF-150</strain>
    </source>
</reference>
<sequence>MLVPRPYGRLALWLLLYIILFSYFILLPTSPSKLLGTPRFLPTDFFVHTQPLDQFECPSRYCLDRPRIHEVLSDAPSLERYIFKSALSSGFEGAISIYNDTRTGQNVAIKSFYVDRSPLRNTLPDAAVTIFGETRWPTELQFMLLHANQLHTERREPINNGLVNVKDYFIVDDGGSKQWQLVTKFYQYGTLHNAGPKIARLLDLAPNLTTSHLDDIFRSSFEGVLQTLTRIHAQGFCHDDIKPANIFISDDPYHWLIGDFGNVRETSHPYHDSKIWKRQNQWRDCRKNDIRRLIMVYLSFLRSFHHTDIFVFDGEFLKGTQGWARLYWEFSDVQDFAPASTTHITTGPSESTRGTTSPLYYYYYYYYAPPARFVLSSNHQAAKMQVDRRLHCSFRTWSGRIFDRFLSSFFFFFFFS</sequence>
<name>A0A074X0R5_AURPU</name>
<feature type="transmembrane region" description="Helical" evidence="1">
    <location>
        <begin position="6"/>
        <end position="26"/>
    </location>
</feature>
<dbReference type="GeneID" id="40748849"/>
<dbReference type="STRING" id="1043002.A0A074X0R5"/>
<gene>
    <name evidence="3" type="ORF">M438DRAFT_350060</name>
</gene>
<protein>
    <recommendedName>
        <fullName evidence="2">Protein kinase domain-containing protein</fullName>
    </recommendedName>
</protein>
<dbReference type="SUPFAM" id="SSF56112">
    <property type="entry name" value="Protein kinase-like (PK-like)"/>
    <property type="match status" value="1"/>
</dbReference>
<dbReference type="GO" id="GO:0004672">
    <property type="term" value="F:protein kinase activity"/>
    <property type="evidence" value="ECO:0007669"/>
    <property type="project" value="InterPro"/>
</dbReference>
<keyword evidence="1" id="KW-1133">Transmembrane helix</keyword>
<dbReference type="HOGENOM" id="CLU_050238_1_0_1"/>
<proteinExistence type="predicted"/>
<organism evidence="3 4">
    <name type="scientific">Aureobasidium pullulans EXF-150</name>
    <dbReference type="NCBI Taxonomy" id="1043002"/>
    <lineage>
        <taxon>Eukaryota</taxon>
        <taxon>Fungi</taxon>
        <taxon>Dikarya</taxon>
        <taxon>Ascomycota</taxon>
        <taxon>Pezizomycotina</taxon>
        <taxon>Dothideomycetes</taxon>
        <taxon>Dothideomycetidae</taxon>
        <taxon>Dothideales</taxon>
        <taxon>Saccotheciaceae</taxon>
        <taxon>Aureobasidium</taxon>
    </lineage>
</organism>
<feature type="domain" description="Protein kinase" evidence="2">
    <location>
        <begin position="81"/>
        <end position="416"/>
    </location>
</feature>
<keyword evidence="1" id="KW-0472">Membrane</keyword>
<dbReference type="RefSeq" id="XP_029755195.1">
    <property type="nucleotide sequence ID" value="XM_029906543.1"/>
</dbReference>
<dbReference type="GO" id="GO:0005524">
    <property type="term" value="F:ATP binding"/>
    <property type="evidence" value="ECO:0007669"/>
    <property type="project" value="InterPro"/>
</dbReference>
<evidence type="ECO:0000256" key="1">
    <source>
        <dbReference type="SAM" id="Phobius"/>
    </source>
</evidence>
<dbReference type="PROSITE" id="PS50011">
    <property type="entry name" value="PROTEIN_KINASE_DOM"/>
    <property type="match status" value="1"/>
</dbReference>
<dbReference type="Pfam" id="PF00069">
    <property type="entry name" value="Pkinase"/>
    <property type="match status" value="1"/>
</dbReference>
<keyword evidence="1" id="KW-0812">Transmembrane</keyword>
<accession>A0A074X0R5</accession>
<dbReference type="Proteomes" id="UP000030706">
    <property type="component" value="Unassembled WGS sequence"/>
</dbReference>
<keyword evidence="4" id="KW-1185">Reference proteome</keyword>
<dbReference type="InterPro" id="IPR008271">
    <property type="entry name" value="Ser/Thr_kinase_AS"/>
</dbReference>
<dbReference type="EMBL" id="KL585011">
    <property type="protein sequence ID" value="KEQ79008.1"/>
    <property type="molecule type" value="Genomic_DNA"/>
</dbReference>
<dbReference type="OrthoDB" id="5337378at2759"/>